<feature type="transmembrane region" description="Helical" evidence="1">
    <location>
        <begin position="128"/>
        <end position="152"/>
    </location>
</feature>
<reference evidence="3" key="1">
    <citation type="submission" date="2023-07" db="EMBL/GenBank/DDBJ databases">
        <title>30 novel species of actinomycetes from the DSMZ collection.</title>
        <authorList>
            <person name="Nouioui I."/>
        </authorList>
    </citation>
    <scope>NUCLEOTIDE SEQUENCE [LARGE SCALE GENOMIC DNA]</scope>
    <source>
        <strain evidence="3">DSM 41886</strain>
    </source>
</reference>
<keyword evidence="1" id="KW-0472">Membrane</keyword>
<evidence type="ECO:0000313" key="3">
    <source>
        <dbReference type="Proteomes" id="UP001183615"/>
    </source>
</evidence>
<keyword evidence="1" id="KW-0812">Transmembrane</keyword>
<feature type="transmembrane region" description="Helical" evidence="1">
    <location>
        <begin position="192"/>
        <end position="214"/>
    </location>
</feature>
<dbReference type="RefSeq" id="WP_311620418.1">
    <property type="nucleotide sequence ID" value="NZ_JAVREV010000018.1"/>
</dbReference>
<evidence type="ECO:0000256" key="1">
    <source>
        <dbReference type="SAM" id="Phobius"/>
    </source>
</evidence>
<keyword evidence="3" id="KW-1185">Reference proteome</keyword>
<proteinExistence type="predicted"/>
<organism evidence="2 3">
    <name type="scientific">Streptomyces johnsoniae</name>
    <dbReference type="NCBI Taxonomy" id="3075532"/>
    <lineage>
        <taxon>Bacteria</taxon>
        <taxon>Bacillati</taxon>
        <taxon>Actinomycetota</taxon>
        <taxon>Actinomycetes</taxon>
        <taxon>Kitasatosporales</taxon>
        <taxon>Streptomycetaceae</taxon>
        <taxon>Streptomyces</taxon>
    </lineage>
</organism>
<dbReference type="Proteomes" id="UP001183615">
    <property type="component" value="Unassembled WGS sequence"/>
</dbReference>
<protein>
    <recommendedName>
        <fullName evidence="4">Integral membrane protein</fullName>
    </recommendedName>
</protein>
<sequence>MLLGSLLLLGAVAGLAGIPEQVRQERAFLAAEPCQGHAAGHEACLRTLPGTVSATERRSSRSGATYRVSLEGAAGWSSVVRLGAEPLGERLRPGDAVTISLWEGEITALDRDGVTQRLSGTPDFGPQIYAVVVMEATVCGGWFLFIGLIAVRRAGLMAARGVRAALPPLLLLIPVTVLLPLLPALLARNGDGAGPVVATLAAWAALEALALWLLRGRLRLPPA</sequence>
<evidence type="ECO:0000313" key="2">
    <source>
        <dbReference type="EMBL" id="MDT0446260.1"/>
    </source>
</evidence>
<gene>
    <name evidence="2" type="ORF">RM779_27235</name>
</gene>
<accession>A0ABU2SBC1</accession>
<evidence type="ECO:0008006" key="4">
    <source>
        <dbReference type="Google" id="ProtNLM"/>
    </source>
</evidence>
<comment type="caution">
    <text evidence="2">The sequence shown here is derived from an EMBL/GenBank/DDBJ whole genome shotgun (WGS) entry which is preliminary data.</text>
</comment>
<keyword evidence="1" id="KW-1133">Transmembrane helix</keyword>
<name>A0ABU2SBC1_9ACTN</name>
<dbReference type="EMBL" id="JAVREV010000018">
    <property type="protein sequence ID" value="MDT0446260.1"/>
    <property type="molecule type" value="Genomic_DNA"/>
</dbReference>
<feature type="transmembrane region" description="Helical" evidence="1">
    <location>
        <begin position="164"/>
        <end position="186"/>
    </location>
</feature>